<keyword evidence="2" id="KW-0274">FAD</keyword>
<keyword evidence="1" id="KW-0285">Flavoprotein</keyword>
<dbReference type="PANTHER" id="PTHR11748">
    <property type="entry name" value="D-LACTATE DEHYDROGENASE"/>
    <property type="match status" value="1"/>
</dbReference>
<evidence type="ECO:0000313" key="5">
    <source>
        <dbReference type="Proteomes" id="UP000054396"/>
    </source>
</evidence>
<dbReference type="OrthoDB" id="9811557at2"/>
<dbReference type="PROSITE" id="PS51387">
    <property type="entry name" value="FAD_PCMH"/>
    <property type="match status" value="1"/>
</dbReference>
<evidence type="ECO:0000259" key="3">
    <source>
        <dbReference type="PROSITE" id="PS51387"/>
    </source>
</evidence>
<dbReference type="EMBL" id="LPXO01000006">
    <property type="protein sequence ID" value="KUF10708.1"/>
    <property type="molecule type" value="Genomic_DNA"/>
</dbReference>
<keyword evidence="5" id="KW-1185">Reference proteome</keyword>
<dbReference type="SUPFAM" id="SSF55103">
    <property type="entry name" value="FAD-linked oxidases, C-terminal domain"/>
    <property type="match status" value="1"/>
</dbReference>
<name>A0A0W7WJJ8_9RHOB</name>
<dbReference type="Gene3D" id="3.30.465.10">
    <property type="match status" value="1"/>
</dbReference>
<dbReference type="Proteomes" id="UP000054396">
    <property type="component" value="Unassembled WGS sequence"/>
</dbReference>
<dbReference type="PANTHER" id="PTHR11748:SF103">
    <property type="entry name" value="GLYCOLATE OXIDASE SUBUNIT GLCE"/>
    <property type="match status" value="1"/>
</dbReference>
<dbReference type="Pfam" id="PF01565">
    <property type="entry name" value="FAD_binding_4"/>
    <property type="match status" value="1"/>
</dbReference>
<evidence type="ECO:0000256" key="1">
    <source>
        <dbReference type="ARBA" id="ARBA00022630"/>
    </source>
</evidence>
<evidence type="ECO:0000256" key="2">
    <source>
        <dbReference type="ARBA" id="ARBA00022827"/>
    </source>
</evidence>
<accession>A0A0W7WJJ8</accession>
<dbReference type="InterPro" id="IPR016166">
    <property type="entry name" value="FAD-bd_PCMH"/>
</dbReference>
<evidence type="ECO:0000313" key="4">
    <source>
        <dbReference type="EMBL" id="KUF10708.1"/>
    </source>
</evidence>
<organism evidence="4 5">
    <name type="scientific">Pseudoponticoccus marisrubri</name>
    <dbReference type="NCBI Taxonomy" id="1685382"/>
    <lineage>
        <taxon>Bacteria</taxon>
        <taxon>Pseudomonadati</taxon>
        <taxon>Pseudomonadota</taxon>
        <taxon>Alphaproteobacteria</taxon>
        <taxon>Rhodobacterales</taxon>
        <taxon>Roseobacteraceae</taxon>
        <taxon>Pseudoponticoccus</taxon>
    </lineage>
</organism>
<protein>
    <submittedName>
        <fullName evidence="4">2-hydroxy-acid oxidase</fullName>
    </submittedName>
</protein>
<dbReference type="InterPro" id="IPR016164">
    <property type="entry name" value="FAD-linked_Oxase-like_C"/>
</dbReference>
<dbReference type="STRING" id="1685382.AVJ23_12215"/>
<dbReference type="GO" id="GO:0003824">
    <property type="term" value="F:catalytic activity"/>
    <property type="evidence" value="ECO:0007669"/>
    <property type="project" value="InterPro"/>
</dbReference>
<sequence>MNKPGLAPETEAQLAEAVRDAKGPLCLQGGGTRGVTCDGDVLDTRGLSGITLYEPGALTLAAQAGTPLDEIEAALRAEGQRLPFEPMDPRGLLGTSGAPTIGGVVAGNVSGPRRLQAGACRDYMLGVRFVDGMGTVIKNGGRVMKNVTGYDLVKLMTGSWGSLGALSEVSLKVLPRPEAAACLLVDGLDVAQAVQLMAEAMGSPYEITGAAHDPESAAGQPVTMLRIEGFAQSVAYRASALQAMFGLHEVRVESDPEAVADTWRRVRDVDKLHGRDGDVWRISCKPSDAPELALRLQAEAQLFDWAGGLIWALLPAGTDARERLGAYDGYATQVRGTGDLPMFQPQPAAIAALSRGLKQRFDPRGILNPGILV</sequence>
<gene>
    <name evidence="4" type="ORF">AVJ23_12215</name>
</gene>
<reference evidence="4 5" key="1">
    <citation type="submission" date="2015-12" db="EMBL/GenBank/DDBJ databases">
        <authorList>
            <person name="Shamseldin A."/>
            <person name="Moawad H."/>
            <person name="Abd El-Rahim W.M."/>
            <person name="Sadowsky M.J."/>
        </authorList>
    </citation>
    <scope>NUCLEOTIDE SEQUENCE [LARGE SCALE GENOMIC DNA]</scope>
    <source>
        <strain evidence="4 5">SJ5A-1</strain>
    </source>
</reference>
<dbReference type="InterPro" id="IPR006094">
    <property type="entry name" value="Oxid_FAD_bind_N"/>
</dbReference>
<proteinExistence type="predicted"/>
<dbReference type="RefSeq" id="WP_058862548.1">
    <property type="nucleotide sequence ID" value="NZ_LPXO01000006.1"/>
</dbReference>
<feature type="domain" description="FAD-binding PCMH-type" evidence="3">
    <location>
        <begin position="1"/>
        <end position="176"/>
    </location>
</feature>
<dbReference type="GO" id="GO:0071949">
    <property type="term" value="F:FAD binding"/>
    <property type="evidence" value="ECO:0007669"/>
    <property type="project" value="InterPro"/>
</dbReference>
<dbReference type="InterPro" id="IPR016169">
    <property type="entry name" value="FAD-bd_PCMH_sub2"/>
</dbReference>
<comment type="caution">
    <text evidence="4">The sequence shown here is derived from an EMBL/GenBank/DDBJ whole genome shotgun (WGS) entry which is preliminary data.</text>
</comment>
<dbReference type="AlphaFoldDB" id="A0A0W7WJJ8"/>
<dbReference type="InterPro" id="IPR036318">
    <property type="entry name" value="FAD-bd_PCMH-like_sf"/>
</dbReference>
<dbReference type="SUPFAM" id="SSF56176">
    <property type="entry name" value="FAD-binding/transporter-associated domain-like"/>
    <property type="match status" value="1"/>
</dbReference>